<reference evidence="1 2" key="1">
    <citation type="submission" date="2021-10" db="EMBL/GenBank/DDBJ databases">
        <title>Draft genome of Aestuariibacter halophilus JC2043.</title>
        <authorList>
            <person name="Emsley S.A."/>
            <person name="Pfannmuller K.M."/>
            <person name="Ushijima B."/>
            <person name="Saw J.H."/>
            <person name="Videau P."/>
        </authorList>
    </citation>
    <scope>NUCLEOTIDE SEQUENCE [LARGE SCALE GENOMIC DNA]</scope>
    <source>
        <strain evidence="1 2">JC2043</strain>
    </source>
</reference>
<dbReference type="EMBL" id="JAJEWP010000001">
    <property type="protein sequence ID" value="MCC2615857.1"/>
    <property type="molecule type" value="Genomic_DNA"/>
</dbReference>
<evidence type="ECO:0000313" key="1">
    <source>
        <dbReference type="EMBL" id="MCC2615857.1"/>
    </source>
</evidence>
<dbReference type="Proteomes" id="UP001520878">
    <property type="component" value="Unassembled WGS sequence"/>
</dbReference>
<dbReference type="RefSeq" id="WP_229158185.1">
    <property type="nucleotide sequence ID" value="NZ_JAJEWP010000001.1"/>
</dbReference>
<dbReference type="SUPFAM" id="SSF53756">
    <property type="entry name" value="UDP-Glycosyltransferase/glycogen phosphorylase"/>
    <property type="match status" value="1"/>
</dbReference>
<keyword evidence="2" id="KW-1185">Reference proteome</keyword>
<sequence length="417" mass="46751">MSKTIQRVLVLGYVWPEPDSSAAGRHMVSLLKSFRAQGWEVVFASAAQRSEHQIDLGELGIEQHAVALNCSSFDRFVAQLSPDMVLFDRFMLEEQFGWRVRQQCPDALQVIDTEDLHSLRDARHSAHKQDRAMTDDDLMGDKLYRELAAILRADLSLIISAHEVALLERLGVPAHQLHHCPFILDRQRHYPAPGYDQRKGFVSIGNFRHAPNWDAVLWLKQQIWPAIRRQLPGATLHVCGAYPPPKATQLHAPKDGFLVEGWVDDAYQTIAQHRVLLAPLRFGAGLKGKLVDAMLTKTPSVTTPIGLEGLGDAAHWPGAVGHTDDEIIDAAIALHEIPQQWQQASERCEPLLAGRFAPQPVIDGLIHRLTATKAELAAHRRRCVLGQMLQHHSLKSTQYMGQWIEAKQRHNASDTNN</sequence>
<organism evidence="1 2">
    <name type="scientific">Fluctibacter halophilus</name>
    <dbReference type="NCBI Taxonomy" id="226011"/>
    <lineage>
        <taxon>Bacteria</taxon>
        <taxon>Pseudomonadati</taxon>
        <taxon>Pseudomonadota</taxon>
        <taxon>Gammaproteobacteria</taxon>
        <taxon>Alteromonadales</taxon>
        <taxon>Alteromonadaceae</taxon>
        <taxon>Fluctibacter</taxon>
    </lineage>
</organism>
<accession>A0ABS8G5I6</accession>
<dbReference type="Pfam" id="PF13692">
    <property type="entry name" value="Glyco_trans_1_4"/>
    <property type="match status" value="1"/>
</dbReference>
<evidence type="ECO:0000313" key="2">
    <source>
        <dbReference type="Proteomes" id="UP001520878"/>
    </source>
</evidence>
<name>A0ABS8G5I6_9ALTE</name>
<dbReference type="Gene3D" id="3.40.50.2000">
    <property type="entry name" value="Glycogen Phosphorylase B"/>
    <property type="match status" value="1"/>
</dbReference>
<proteinExistence type="predicted"/>
<comment type="caution">
    <text evidence="1">The sequence shown here is derived from an EMBL/GenBank/DDBJ whole genome shotgun (WGS) entry which is preliminary data.</text>
</comment>
<protein>
    <submittedName>
        <fullName evidence="1">Glycosyltransferase family 4 protein</fullName>
    </submittedName>
</protein>
<gene>
    <name evidence="1" type="ORF">LJ739_06360</name>
</gene>